<comment type="subcellular location">
    <subcellularLocation>
        <location evidence="1 7">Cytoplasm</location>
    </subcellularLocation>
</comment>
<keyword evidence="9" id="KW-1185">Reference proteome</keyword>
<organism evidence="8 9">
    <name type="scientific">Longimonas halophila</name>
    <dbReference type="NCBI Taxonomy" id="1469170"/>
    <lineage>
        <taxon>Bacteria</taxon>
        <taxon>Pseudomonadati</taxon>
        <taxon>Rhodothermota</taxon>
        <taxon>Rhodothermia</taxon>
        <taxon>Rhodothermales</taxon>
        <taxon>Salisaetaceae</taxon>
        <taxon>Longimonas</taxon>
    </lineage>
</organism>
<feature type="active site" evidence="7">
    <location>
        <position position="67"/>
    </location>
</feature>
<evidence type="ECO:0000256" key="5">
    <source>
        <dbReference type="ARBA" id="ARBA00022679"/>
    </source>
</evidence>
<dbReference type="PANTHER" id="PTHR11579">
    <property type="entry name" value="PROTEIN-L-ISOASPARTATE O-METHYLTRANSFERASE"/>
    <property type="match status" value="1"/>
</dbReference>
<dbReference type="FunFam" id="3.40.50.150:FF:000010">
    <property type="entry name" value="Protein-L-isoaspartate O-methyltransferase"/>
    <property type="match status" value="1"/>
</dbReference>
<dbReference type="Gene3D" id="3.40.50.150">
    <property type="entry name" value="Vaccinia Virus protein VP39"/>
    <property type="match status" value="1"/>
</dbReference>
<evidence type="ECO:0000313" key="9">
    <source>
        <dbReference type="Proteomes" id="UP000221024"/>
    </source>
</evidence>
<reference evidence="8 9" key="1">
    <citation type="submission" date="2017-10" db="EMBL/GenBank/DDBJ databases">
        <title>Draft genome of Longimonas halophila.</title>
        <authorList>
            <person name="Goh K.M."/>
            <person name="Shamsir M.S."/>
            <person name="Lim S.W."/>
        </authorList>
    </citation>
    <scope>NUCLEOTIDE SEQUENCE [LARGE SCALE GENOMIC DNA]</scope>
    <source>
        <strain evidence="8 9">KCTC 42399</strain>
    </source>
</reference>
<keyword evidence="6 7" id="KW-0949">S-adenosyl-L-methionine</keyword>
<evidence type="ECO:0000256" key="2">
    <source>
        <dbReference type="ARBA" id="ARBA00005369"/>
    </source>
</evidence>
<evidence type="ECO:0000313" key="8">
    <source>
        <dbReference type="EMBL" id="PEN09310.1"/>
    </source>
</evidence>
<comment type="function">
    <text evidence="7">Catalyzes the methyl esterification of L-isoaspartyl residues in peptides and proteins that result from spontaneous decomposition of normal L-aspartyl and L-asparaginyl residues. It plays a role in the repair and/or degradation of damaged proteins.</text>
</comment>
<accession>A0A2H3P157</accession>
<comment type="catalytic activity">
    <reaction evidence="7">
        <text>[protein]-L-isoaspartate + S-adenosyl-L-methionine = [protein]-L-isoaspartate alpha-methyl ester + S-adenosyl-L-homocysteine</text>
        <dbReference type="Rhea" id="RHEA:12705"/>
        <dbReference type="Rhea" id="RHEA-COMP:12143"/>
        <dbReference type="Rhea" id="RHEA-COMP:12144"/>
        <dbReference type="ChEBI" id="CHEBI:57856"/>
        <dbReference type="ChEBI" id="CHEBI:59789"/>
        <dbReference type="ChEBI" id="CHEBI:90596"/>
        <dbReference type="ChEBI" id="CHEBI:90598"/>
        <dbReference type="EC" id="2.1.1.77"/>
    </reaction>
</comment>
<dbReference type="GO" id="GO:0004719">
    <property type="term" value="F:protein-L-isoaspartate (D-aspartate) O-methyltransferase activity"/>
    <property type="evidence" value="ECO:0007669"/>
    <property type="project" value="UniProtKB-UniRule"/>
</dbReference>
<dbReference type="GO" id="GO:0030091">
    <property type="term" value="P:protein repair"/>
    <property type="evidence" value="ECO:0007669"/>
    <property type="project" value="UniProtKB-UniRule"/>
</dbReference>
<name>A0A2H3P157_9BACT</name>
<dbReference type="InterPro" id="IPR000682">
    <property type="entry name" value="PCMT"/>
</dbReference>
<comment type="caution">
    <text evidence="8">The sequence shown here is derived from an EMBL/GenBank/DDBJ whole genome shotgun (WGS) entry which is preliminary data.</text>
</comment>
<dbReference type="PANTHER" id="PTHR11579:SF0">
    <property type="entry name" value="PROTEIN-L-ISOASPARTATE(D-ASPARTATE) O-METHYLTRANSFERASE"/>
    <property type="match status" value="1"/>
</dbReference>
<dbReference type="InterPro" id="IPR029063">
    <property type="entry name" value="SAM-dependent_MTases_sf"/>
</dbReference>
<evidence type="ECO:0000256" key="1">
    <source>
        <dbReference type="ARBA" id="ARBA00004496"/>
    </source>
</evidence>
<dbReference type="CDD" id="cd02440">
    <property type="entry name" value="AdoMet_MTases"/>
    <property type="match status" value="1"/>
</dbReference>
<keyword evidence="3 7" id="KW-0963">Cytoplasm</keyword>
<sequence>MPASYADRLYRTRRRALVDHLRERGISNERVLNAIEAVPRHAFVEPAFQERAYEDEALPIGRSQTISQPFTVAYQTSLLDPQPGERILEVGTGSGYQAAVLCEMEAQVFSVERHKALLERAKRTLKQLSYRVRTRHNDGTQGWPGLAPYHGILVTAGAQEVPQPLLDQLRPDGGRLIIPVGPEGEHVMHRIVRTDEDTYEHETLGTFRFVPLVPES</sequence>
<protein>
    <recommendedName>
        <fullName evidence="7">Protein-L-isoaspartate O-methyltransferase</fullName>
        <ecNumber evidence="7">2.1.1.77</ecNumber>
    </recommendedName>
    <alternativeName>
        <fullName evidence="7">L-isoaspartyl protein carboxyl methyltransferase</fullName>
    </alternativeName>
    <alternativeName>
        <fullName evidence="7">Protein L-isoaspartyl methyltransferase</fullName>
    </alternativeName>
    <alternativeName>
        <fullName evidence="7">Protein-beta-aspartate methyltransferase</fullName>
        <shortName evidence="7">PIMT</shortName>
    </alternativeName>
</protein>
<proteinExistence type="inferred from homology"/>
<dbReference type="HAMAP" id="MF_00090">
    <property type="entry name" value="PIMT"/>
    <property type="match status" value="1"/>
</dbReference>
<gene>
    <name evidence="7" type="primary">pcm</name>
    <name evidence="8" type="ORF">CRI93_00855</name>
</gene>
<dbReference type="SUPFAM" id="SSF53335">
    <property type="entry name" value="S-adenosyl-L-methionine-dependent methyltransferases"/>
    <property type="match status" value="1"/>
</dbReference>
<keyword evidence="5 7" id="KW-0808">Transferase</keyword>
<evidence type="ECO:0000256" key="6">
    <source>
        <dbReference type="ARBA" id="ARBA00022691"/>
    </source>
</evidence>
<dbReference type="NCBIfam" id="TIGR00080">
    <property type="entry name" value="pimt"/>
    <property type="match status" value="1"/>
</dbReference>
<dbReference type="NCBIfam" id="NF001453">
    <property type="entry name" value="PRK00312.1"/>
    <property type="match status" value="1"/>
</dbReference>
<dbReference type="EMBL" id="PDEP01000001">
    <property type="protein sequence ID" value="PEN09310.1"/>
    <property type="molecule type" value="Genomic_DNA"/>
</dbReference>
<dbReference type="RefSeq" id="WP_098060709.1">
    <property type="nucleotide sequence ID" value="NZ_PDEP01000001.1"/>
</dbReference>
<dbReference type="EC" id="2.1.1.77" evidence="7"/>
<dbReference type="OrthoDB" id="9810066at2"/>
<evidence type="ECO:0000256" key="4">
    <source>
        <dbReference type="ARBA" id="ARBA00022603"/>
    </source>
</evidence>
<dbReference type="GO" id="GO:0032259">
    <property type="term" value="P:methylation"/>
    <property type="evidence" value="ECO:0007669"/>
    <property type="project" value="UniProtKB-KW"/>
</dbReference>
<comment type="similarity">
    <text evidence="2 7">Belongs to the methyltransferase superfamily. L-isoaspartyl/D-aspartyl protein methyltransferase family.</text>
</comment>
<dbReference type="Pfam" id="PF01135">
    <property type="entry name" value="PCMT"/>
    <property type="match status" value="1"/>
</dbReference>
<dbReference type="GO" id="GO:0005737">
    <property type="term" value="C:cytoplasm"/>
    <property type="evidence" value="ECO:0007669"/>
    <property type="project" value="UniProtKB-SubCell"/>
</dbReference>
<dbReference type="AlphaFoldDB" id="A0A2H3P157"/>
<evidence type="ECO:0000256" key="3">
    <source>
        <dbReference type="ARBA" id="ARBA00022490"/>
    </source>
</evidence>
<dbReference type="Proteomes" id="UP000221024">
    <property type="component" value="Unassembled WGS sequence"/>
</dbReference>
<keyword evidence="4 7" id="KW-0489">Methyltransferase</keyword>
<evidence type="ECO:0000256" key="7">
    <source>
        <dbReference type="HAMAP-Rule" id="MF_00090"/>
    </source>
</evidence>